<organism evidence="2 3">
    <name type="scientific">Candidatus Methylacidithermus pantelleriae</name>
    <dbReference type="NCBI Taxonomy" id="2744239"/>
    <lineage>
        <taxon>Bacteria</taxon>
        <taxon>Pseudomonadati</taxon>
        <taxon>Verrucomicrobiota</taxon>
        <taxon>Methylacidiphilae</taxon>
        <taxon>Methylacidiphilales</taxon>
        <taxon>Methylacidiphilaceae</taxon>
        <taxon>Candidatus Methylacidithermus</taxon>
    </lineage>
</organism>
<evidence type="ECO:0000256" key="1">
    <source>
        <dbReference type="SAM" id="MobiDB-lite"/>
    </source>
</evidence>
<proteinExistence type="predicted"/>
<gene>
    <name evidence="2" type="ORF">MPNT_60052</name>
</gene>
<dbReference type="EMBL" id="CAJNOB010000056">
    <property type="protein sequence ID" value="CAF0703636.1"/>
    <property type="molecule type" value="Genomic_DNA"/>
</dbReference>
<evidence type="ECO:0000313" key="3">
    <source>
        <dbReference type="Proteomes" id="UP000663859"/>
    </source>
</evidence>
<reference evidence="2" key="1">
    <citation type="submission" date="2021-02" db="EMBL/GenBank/DDBJ databases">
        <authorList>
            <person name="Cremers G."/>
            <person name="Picone N."/>
        </authorList>
    </citation>
    <scope>NUCLEOTIDE SEQUENCE</scope>
    <source>
        <strain evidence="2">PQ17</strain>
    </source>
</reference>
<dbReference type="RefSeq" id="WP_174582421.1">
    <property type="nucleotide sequence ID" value="NZ_CAJNOB010000056.1"/>
</dbReference>
<dbReference type="Proteomes" id="UP000663859">
    <property type="component" value="Unassembled WGS sequence"/>
</dbReference>
<protein>
    <submittedName>
        <fullName evidence="2">Uncharacterized protein</fullName>
    </submittedName>
</protein>
<dbReference type="AlphaFoldDB" id="A0A8J2BKU6"/>
<evidence type="ECO:0000313" key="2">
    <source>
        <dbReference type="EMBL" id="CAF0703636.1"/>
    </source>
</evidence>
<sequence length="126" mass="14208">MREASRNLPFSFQPPPRVGDGKLNLPRQWRPPYAASELYPAEPARGWGAPAILPRLEESSGAIEEMHIGATPFRCGSASPTLTLDRLRARSMHRNAWISRIRAFGPFSRWITVRKLSRSLPLDFLA</sequence>
<feature type="region of interest" description="Disordered" evidence="1">
    <location>
        <begin position="1"/>
        <end position="25"/>
    </location>
</feature>
<comment type="caution">
    <text evidence="2">The sequence shown here is derived from an EMBL/GenBank/DDBJ whole genome shotgun (WGS) entry which is preliminary data.</text>
</comment>
<name>A0A8J2BKU6_9BACT</name>
<keyword evidence="3" id="KW-1185">Reference proteome</keyword>
<accession>A0A8J2BKU6</accession>